<sequence length="454" mass="50125">MKQVLKIMLTAASLLSTGSMLLGTPINVKAASNVSTTNSLNSDNLYFLFNGQKLADNAVLPMEKGVAVSNGDSLEKVLTTAKSLVSLSMPNVQITTNVSELRGQVQSQNVLLDNSNNIAQIPSAGFCVTLTARNNGQVVNVRVPFGNAYTVTQNAPEVQVSFEQNNATQKLNVNNLIFQITSGSKFDPLNFVGSNKVQFKLSASNNGTLTVDSNTVDPSQPGSLGQVKVTATNSQGQKSMSSFEVYVMPQGMQRLGVDIWTDSYRISDGRVWKNEQLNRGDAIYVGNDTQIINKVSYTRISTKSQEDANSSSNNTWIKTSDLVHKNVDAVTKRVMHEALIYDSIGGSKLRKIPAFKLMTFEKKIYVIKNVKYYKVINAPDYIKAANVDGTKRTLKKNAYIYATSNRRANKNVLRKGTKITTYGSSYKFKNGKRYYRIEGATKTQKRYVRVTNFK</sequence>
<evidence type="ECO:0000313" key="4">
    <source>
        <dbReference type="Proteomes" id="UP000063930"/>
    </source>
</evidence>
<dbReference type="PRINTS" id="PR01729">
    <property type="entry name" value="SURFACELAYER"/>
</dbReference>
<dbReference type="GO" id="GO:0005199">
    <property type="term" value="F:structural constituent of cell wall"/>
    <property type="evidence" value="ECO:0007669"/>
    <property type="project" value="InterPro"/>
</dbReference>
<dbReference type="InterPro" id="IPR024968">
    <property type="entry name" value="SlpA_C_lactobacillus"/>
</dbReference>
<evidence type="ECO:0000313" key="3">
    <source>
        <dbReference type="EMBL" id="ALI52210.1"/>
    </source>
</evidence>
<dbReference type="InterPro" id="IPR004903">
    <property type="entry name" value="S-layer_prot"/>
</dbReference>
<keyword evidence="1" id="KW-0732">Signal</keyword>
<dbReference type="GO" id="GO:0030115">
    <property type="term" value="C:S-layer"/>
    <property type="evidence" value="ECO:0007669"/>
    <property type="project" value="InterPro"/>
</dbReference>
<feature type="signal peptide" evidence="1">
    <location>
        <begin position="1"/>
        <end position="30"/>
    </location>
</feature>
<accession>A0AAC8W7U1</accession>
<feature type="chain" id="PRO_5042190746" evidence="1">
    <location>
        <begin position="31"/>
        <end position="454"/>
    </location>
</feature>
<evidence type="ECO:0000256" key="1">
    <source>
        <dbReference type="SAM" id="SignalP"/>
    </source>
</evidence>
<proteinExistence type="predicted"/>
<dbReference type="Proteomes" id="UP000063930">
    <property type="component" value="Chromosome"/>
</dbReference>
<dbReference type="GO" id="GO:0009274">
    <property type="term" value="C:peptidoglycan-based cell wall"/>
    <property type="evidence" value="ECO:0007669"/>
    <property type="project" value="InterPro"/>
</dbReference>
<evidence type="ECO:0000259" key="2">
    <source>
        <dbReference type="Pfam" id="PF03217"/>
    </source>
</evidence>
<gene>
    <name evidence="3" type="ORF">ALV80_03275</name>
</gene>
<dbReference type="EMBL" id="CP012381">
    <property type="protein sequence ID" value="ALI52210.1"/>
    <property type="molecule type" value="Genomic_DNA"/>
</dbReference>
<protein>
    <submittedName>
        <fullName evidence="3">SlpX</fullName>
    </submittedName>
</protein>
<dbReference type="AlphaFoldDB" id="A0AAC8W7U1"/>
<organism evidence="3 4">
    <name type="scientific">Lactobacillus helveticus</name>
    <name type="common">Lactobacillus suntoryeus</name>
    <dbReference type="NCBI Taxonomy" id="1587"/>
    <lineage>
        <taxon>Bacteria</taxon>
        <taxon>Bacillati</taxon>
        <taxon>Bacillota</taxon>
        <taxon>Bacilli</taxon>
        <taxon>Lactobacillales</taxon>
        <taxon>Lactobacillaceae</taxon>
        <taxon>Lactobacillus</taxon>
    </lineage>
</organism>
<name>A0AAC8W7U1_LACHE</name>
<reference evidence="3 4" key="1">
    <citation type="submission" date="2015-08" db="EMBL/GenBank/DDBJ databases">
        <title>Complete genome sequence of Lactobacillus helveticus CAUH18, a probiotic strain originated from koumiss.</title>
        <authorList>
            <person name="Yang Y."/>
            <person name="Hao Y."/>
        </authorList>
    </citation>
    <scope>NUCLEOTIDE SEQUENCE [LARGE SCALE GENOMIC DNA]</scope>
    <source>
        <strain evidence="3 4">CAUH18</strain>
    </source>
</reference>
<dbReference type="Pfam" id="PF03217">
    <property type="entry name" value="SlpA"/>
    <property type="match status" value="1"/>
</dbReference>
<dbReference type="RefSeq" id="WP_054607257.1">
    <property type="nucleotide sequence ID" value="NZ_CP012381.1"/>
</dbReference>
<feature type="domain" description="S-layer protein C-terminal" evidence="2">
    <location>
        <begin position="384"/>
        <end position="450"/>
    </location>
</feature>